<dbReference type="EMBL" id="QGKY02000164">
    <property type="protein sequence ID" value="KAF2594884.1"/>
    <property type="molecule type" value="Genomic_DNA"/>
</dbReference>
<sequence length="122" mass="13164">MGLSVRNKLKPKASLVSLEHERDPRSESRRSARRVAAVTASASSCLTPVGLLFCVVPRTSRCEGISRIKAELSLADLSRLFSRSHHFPCSLAPTVGLVCPLSLCRISCVAWPVGEPICTAYA</sequence>
<proteinExistence type="predicted"/>
<reference evidence="1" key="1">
    <citation type="submission" date="2019-12" db="EMBL/GenBank/DDBJ databases">
        <title>Genome sequencing and annotation of Brassica cretica.</title>
        <authorList>
            <person name="Studholme D.J."/>
            <person name="Sarris P.F."/>
        </authorList>
    </citation>
    <scope>NUCLEOTIDE SEQUENCE</scope>
    <source>
        <strain evidence="1">PFS-102/07</strain>
        <tissue evidence="1">Leaf</tissue>
    </source>
</reference>
<comment type="caution">
    <text evidence="1">The sequence shown here is derived from an EMBL/GenBank/DDBJ whole genome shotgun (WGS) entry which is preliminary data.</text>
</comment>
<protein>
    <submittedName>
        <fullName evidence="1">Uncharacterized protein</fullName>
    </submittedName>
</protein>
<organism evidence="1">
    <name type="scientific">Brassica cretica</name>
    <name type="common">Mustard</name>
    <dbReference type="NCBI Taxonomy" id="69181"/>
    <lineage>
        <taxon>Eukaryota</taxon>
        <taxon>Viridiplantae</taxon>
        <taxon>Streptophyta</taxon>
        <taxon>Embryophyta</taxon>
        <taxon>Tracheophyta</taxon>
        <taxon>Spermatophyta</taxon>
        <taxon>Magnoliopsida</taxon>
        <taxon>eudicotyledons</taxon>
        <taxon>Gunneridae</taxon>
        <taxon>Pentapetalae</taxon>
        <taxon>rosids</taxon>
        <taxon>malvids</taxon>
        <taxon>Brassicales</taxon>
        <taxon>Brassicaceae</taxon>
        <taxon>Brassiceae</taxon>
        <taxon>Brassica</taxon>
    </lineage>
</organism>
<dbReference type="AlphaFoldDB" id="A0A8S9KJH2"/>
<name>A0A8S9KJH2_BRACR</name>
<evidence type="ECO:0000313" key="1">
    <source>
        <dbReference type="EMBL" id="KAF2594884.1"/>
    </source>
</evidence>
<gene>
    <name evidence="1" type="ORF">F2Q70_00044146</name>
</gene>
<accession>A0A8S9KJH2</accession>